<protein>
    <submittedName>
        <fullName evidence="1">Uncharacterized protein</fullName>
    </submittedName>
</protein>
<sequence length="44" mass="5295">MVSQLPFGFIHYSDMLTDWEIKMIRDIVSIAFRLHPLFRLGMRI</sequence>
<gene>
    <name evidence="1" type="ORF">MFUM_700031</name>
</gene>
<dbReference type="EMBL" id="CAHT01000078">
    <property type="protein sequence ID" value="CCG92482.1"/>
    <property type="molecule type" value="Genomic_DNA"/>
</dbReference>
<comment type="caution">
    <text evidence="1">The sequence shown here is derived from an EMBL/GenBank/DDBJ whole genome shotgun (WGS) entry which is preliminary data.</text>
</comment>
<evidence type="ECO:0000313" key="2">
    <source>
        <dbReference type="Proteomes" id="UP000004837"/>
    </source>
</evidence>
<dbReference type="InParanoid" id="I0JZ13"/>
<accession>I0JZ13</accession>
<name>I0JZ13_METFB</name>
<organism evidence="1 2">
    <name type="scientific">Methylacidiphilum fumariolicum (strain SolV)</name>
    <dbReference type="NCBI Taxonomy" id="1156937"/>
    <lineage>
        <taxon>Bacteria</taxon>
        <taxon>Pseudomonadati</taxon>
        <taxon>Verrucomicrobiota</taxon>
        <taxon>Methylacidiphilae</taxon>
        <taxon>Methylacidiphilales</taxon>
        <taxon>Methylacidiphilaceae</taxon>
        <taxon>Methylacidiphilum (ex Ratnadevi et al. 2023)</taxon>
    </lineage>
</organism>
<reference evidence="1 2" key="1">
    <citation type="journal article" date="2012" name="J. Bacteriol.">
        <title>Draft Genome Sequence of the Volcano-Inhabiting Thermoacidophilic Methanotroph Methylacidiphilum fumariolicum Strain SolV.</title>
        <authorList>
            <person name="Khadem A.F."/>
            <person name="Wieczorek A.S."/>
            <person name="Pol A."/>
            <person name="Vuilleumier S."/>
            <person name="Harhangi H.R."/>
            <person name="Dunfield P.F."/>
            <person name="Kalyuzhnaya M.G."/>
            <person name="Murrell J.C."/>
            <person name="Francoijs K.-J."/>
            <person name="Stunnenberg H.G."/>
            <person name="Stein L.Y."/>
            <person name="DiSpirito A.A."/>
            <person name="Semrau J.D."/>
            <person name="Lajus A."/>
            <person name="Medigue C."/>
            <person name="Klotz M.G."/>
            <person name="Jetten M.S.M."/>
            <person name="Op den Camp H.J.M."/>
        </authorList>
    </citation>
    <scope>NUCLEOTIDE SEQUENCE [LARGE SCALE GENOMIC DNA]</scope>
    <source>
        <strain evidence="1 2">SolV</strain>
    </source>
</reference>
<evidence type="ECO:0000313" key="1">
    <source>
        <dbReference type="EMBL" id="CCG92482.1"/>
    </source>
</evidence>
<proteinExistence type="predicted"/>
<dbReference type="AlphaFoldDB" id="I0JZ13"/>
<dbReference type="Proteomes" id="UP000004837">
    <property type="component" value="Unassembled WGS sequence"/>
</dbReference>